<dbReference type="InterPro" id="IPR018776">
    <property type="entry name" value="Membrane_prot_PTPS-rel_domain"/>
</dbReference>
<dbReference type="HOGENOM" id="CLU_2420057_0_0_2"/>
<reference evidence="3 4" key="1">
    <citation type="journal article" date="2002" name="Proc. Natl. Acad. Sci. U.S.A.">
        <title>The complete genome of hyperthermophile Methanopyrus kandleri AV19 and monophyly of archaeal methanogens.</title>
        <authorList>
            <person name="Slesarev A.I."/>
            <person name="Mezhevaya K.V."/>
            <person name="Makarova K.S."/>
            <person name="Polushin N.N."/>
            <person name="Shcherbinina O.V."/>
            <person name="Shakhova V.V."/>
            <person name="Belova G.I."/>
            <person name="Aravind L."/>
            <person name="Natale D.A."/>
            <person name="Rogozin I.B."/>
            <person name="Tatusov R.L."/>
            <person name="Wolf Y.I."/>
            <person name="Stetter K.O."/>
            <person name="Malykh A.G."/>
            <person name="Koonin E.V."/>
            <person name="Kozyavkin S.A."/>
        </authorList>
    </citation>
    <scope>NUCLEOTIDE SEQUENCE [LARGE SCALE GENOMIC DNA]</scope>
    <source>
        <strain evidence="4">AV19 / DSM 6324 / JCM 9639 / NBRC 100938</strain>
    </source>
</reference>
<feature type="transmembrane region" description="Helical" evidence="1">
    <location>
        <begin position="183"/>
        <end position="204"/>
    </location>
</feature>
<evidence type="ECO:0000256" key="1">
    <source>
        <dbReference type="SAM" id="Phobius"/>
    </source>
</evidence>
<evidence type="ECO:0000259" key="2">
    <source>
        <dbReference type="Pfam" id="PF10131"/>
    </source>
</evidence>
<keyword evidence="1" id="KW-1133">Transmembrane helix</keyword>
<dbReference type="PaxDb" id="190192-MK1363"/>
<protein>
    <submittedName>
        <fullName evidence="3">Predicted membrane protein specific for M.kandleri, MK-13 family, a frameshift</fullName>
    </submittedName>
</protein>
<accession>Q8TVM5</accession>
<dbReference type="EMBL" id="AE009439">
    <property type="protein sequence ID" value="AAM02576.1"/>
    <property type="molecule type" value="Genomic_DNA"/>
</dbReference>
<keyword evidence="1" id="KW-0812">Transmembrane</keyword>
<keyword evidence="4" id="KW-1185">Reference proteome</keyword>
<feature type="domain" description="Membrane protein 6-pyruvoyl-tetrahydropterin synthase-related" evidence="2">
    <location>
        <begin position="2"/>
        <end position="500"/>
    </location>
</feature>
<sequence length="706" mass="78604">MYTFVVELSIATVLFISSVYLLAKSVGFDRDRAIAASVLAASGMLPQWEWGGTYPMTLSFGFGLLALAMRDRRILAPILLTLSLYSHPLGGHLLLARLVMLLWGAFERRPGYAVSVGVAWALALPHYAFFLPYARWLSTLIDSPAPDELFRMLLLPFPDLVSPGAFLLALAGLGLWRARREPWARVTGVCWALAWGMVAAYALGLTRHLPFGRNLLLDRFTCVLITPLLALPAAYMLRDRARHVRIASKVLLVLSISSAALPLSDSLSCELPTVPGSADVVAWVKEHRSHDPIVRVEFLLATKRYGKPHNALWVGPRVKGFFAQGDPYFHALTERMEWEGFWWYDPEFVRTVCRLCNIEYLVVSSFPTVKSGMAAGLTPVYKSKWIRVLENRRIAGAEAVDPIGVYDPRSVREVVKEYTTALNLVPKRGYRYIFAVVEDPRELSAFRKVLIRPESPEDVRLAVRLAREGKRVLLVLPAGDDRIAREVSRELGVHPKPAELRLRPRYPKPILPRSLRTTLILKGPKRSEKVPPGYQVGGGWFRDVRVGRGTVRVVGVDLPVVAIRLHPTYVNVGKDLGKIPPLPGPHERRLYSRILDGFGSGLHPIPCRFDPRSARVEVIPSGYQWALVKVKHFPAWHASGGRILVGPGGTMIVRTHSERVILYFAYPTRLYALGAVGFALGALALALRARPDAVLSVIPGQRPESD</sequence>
<dbReference type="InParanoid" id="Q8TVM5"/>
<dbReference type="Pfam" id="PF10131">
    <property type="entry name" value="PTPS_related"/>
    <property type="match status" value="1"/>
</dbReference>
<dbReference type="EnsemblBacteria" id="AAM02576">
    <property type="protein sequence ID" value="AAM02576"/>
    <property type="gene ID" value="MK1363"/>
</dbReference>
<feature type="transmembrane region" description="Helical" evidence="1">
    <location>
        <begin position="216"/>
        <end position="237"/>
    </location>
</feature>
<keyword evidence="1" id="KW-0472">Membrane</keyword>
<organism evidence="3 4">
    <name type="scientific">Methanopyrus kandleri (strain AV19 / DSM 6324 / JCM 9639 / NBRC 100938)</name>
    <dbReference type="NCBI Taxonomy" id="190192"/>
    <lineage>
        <taxon>Archaea</taxon>
        <taxon>Methanobacteriati</taxon>
        <taxon>Methanobacteriota</taxon>
        <taxon>Methanomada group</taxon>
        <taxon>Methanopyri</taxon>
        <taxon>Methanopyrales</taxon>
        <taxon>Methanopyraceae</taxon>
        <taxon>Methanopyrus</taxon>
    </lineage>
</organism>
<feature type="transmembrane region" description="Helical" evidence="1">
    <location>
        <begin position="6"/>
        <end position="23"/>
    </location>
</feature>
<gene>
    <name evidence="3" type="ordered locus">MK1363</name>
</gene>
<dbReference type="AlphaFoldDB" id="Q8TVM5"/>
<evidence type="ECO:0000313" key="3">
    <source>
        <dbReference type="EMBL" id="AAM02576.1"/>
    </source>
</evidence>
<dbReference type="Proteomes" id="UP000001826">
    <property type="component" value="Chromosome"/>
</dbReference>
<proteinExistence type="predicted"/>
<dbReference type="KEGG" id="mka:MK1363"/>
<name>Q8TVM5_METKA</name>
<evidence type="ECO:0000313" key="4">
    <source>
        <dbReference type="Proteomes" id="UP000001826"/>
    </source>
</evidence>
<feature type="transmembrane region" description="Helical" evidence="1">
    <location>
        <begin position="670"/>
        <end position="687"/>
    </location>
</feature>
<feature type="transmembrane region" description="Helical" evidence="1">
    <location>
        <begin position="52"/>
        <end position="69"/>
    </location>
</feature>
<feature type="transmembrane region" description="Helical" evidence="1">
    <location>
        <begin position="113"/>
        <end position="133"/>
    </location>
</feature>
<feature type="transmembrane region" description="Helical" evidence="1">
    <location>
        <begin position="153"/>
        <end position="176"/>
    </location>
</feature>